<keyword evidence="2" id="KW-1185">Reference proteome</keyword>
<protein>
    <submittedName>
        <fullName evidence="1">Uncharacterized protein</fullName>
    </submittedName>
</protein>
<dbReference type="OrthoDB" id="2477338at2759"/>
<dbReference type="Proteomes" id="UP000266673">
    <property type="component" value="Unassembled WGS sequence"/>
</dbReference>
<evidence type="ECO:0000313" key="2">
    <source>
        <dbReference type="Proteomes" id="UP000266673"/>
    </source>
</evidence>
<proteinExistence type="predicted"/>
<reference evidence="1 2" key="1">
    <citation type="submission" date="2018-06" db="EMBL/GenBank/DDBJ databases">
        <title>Comparative genomics reveals the genomic features of Rhizophagus irregularis, R. cerebriforme, R. diaphanum and Gigaspora rosea, and their symbiotic lifestyle signature.</title>
        <authorList>
            <person name="Morin E."/>
            <person name="San Clemente H."/>
            <person name="Chen E.C.H."/>
            <person name="De La Providencia I."/>
            <person name="Hainaut M."/>
            <person name="Kuo A."/>
            <person name="Kohler A."/>
            <person name="Murat C."/>
            <person name="Tang N."/>
            <person name="Roy S."/>
            <person name="Loubradou J."/>
            <person name="Henrissat B."/>
            <person name="Grigoriev I.V."/>
            <person name="Corradi N."/>
            <person name="Roux C."/>
            <person name="Martin F.M."/>
        </authorList>
    </citation>
    <scope>NUCLEOTIDE SEQUENCE [LARGE SCALE GENOMIC DNA]</scope>
    <source>
        <strain evidence="1 2">DAOM 194757</strain>
    </source>
</reference>
<gene>
    <name evidence="1" type="ORF">C2G38_2185307</name>
</gene>
<sequence length="121" mass="13956">MKTKEWDDSEALKQITEAINNVEENNQDVQVQYHIEINLSSSSSTSNPPINYINTEKELVAIATEWQDKNDQDICSLQFTLQQAVQMERARIARINAVPQIISSNELETKNAIKFRKQDKF</sequence>
<evidence type="ECO:0000313" key="1">
    <source>
        <dbReference type="EMBL" id="RIB18205.1"/>
    </source>
</evidence>
<organism evidence="1 2">
    <name type="scientific">Gigaspora rosea</name>
    <dbReference type="NCBI Taxonomy" id="44941"/>
    <lineage>
        <taxon>Eukaryota</taxon>
        <taxon>Fungi</taxon>
        <taxon>Fungi incertae sedis</taxon>
        <taxon>Mucoromycota</taxon>
        <taxon>Glomeromycotina</taxon>
        <taxon>Glomeromycetes</taxon>
        <taxon>Diversisporales</taxon>
        <taxon>Gigasporaceae</taxon>
        <taxon>Gigaspora</taxon>
    </lineage>
</organism>
<accession>A0A397V6Z3</accession>
<name>A0A397V6Z3_9GLOM</name>
<dbReference type="EMBL" id="QKWP01000555">
    <property type="protein sequence ID" value="RIB18205.1"/>
    <property type="molecule type" value="Genomic_DNA"/>
</dbReference>
<dbReference type="AlphaFoldDB" id="A0A397V6Z3"/>
<comment type="caution">
    <text evidence="1">The sequence shown here is derived from an EMBL/GenBank/DDBJ whole genome shotgun (WGS) entry which is preliminary data.</text>
</comment>